<sequence>MLTQKREQEKQYELLKKQLDEEEDEAEIKRVFGKLIVKTDPDE</sequence>
<evidence type="ECO:0000313" key="4">
    <source>
        <dbReference type="EMBL" id="CAF4817078.1"/>
    </source>
</evidence>
<evidence type="ECO:0000256" key="1">
    <source>
        <dbReference type="SAM" id="Coils"/>
    </source>
</evidence>
<feature type="non-terminal residue" evidence="2">
    <location>
        <position position="1"/>
    </location>
</feature>
<dbReference type="Proteomes" id="UP000681967">
    <property type="component" value="Unassembled WGS sequence"/>
</dbReference>
<dbReference type="Proteomes" id="UP000676336">
    <property type="component" value="Unassembled WGS sequence"/>
</dbReference>
<dbReference type="EMBL" id="CAJOBI010152566">
    <property type="protein sequence ID" value="CAF4817078.1"/>
    <property type="molecule type" value="Genomic_DNA"/>
</dbReference>
<dbReference type="EMBL" id="CAJOBI010091749">
    <property type="protein sequence ID" value="CAF4545668.1"/>
    <property type="molecule type" value="Genomic_DNA"/>
</dbReference>
<evidence type="ECO:0000313" key="5">
    <source>
        <dbReference type="Proteomes" id="UP000681967"/>
    </source>
</evidence>
<protein>
    <submittedName>
        <fullName evidence="2">Uncharacterized protein</fullName>
    </submittedName>
</protein>
<evidence type="ECO:0000313" key="2">
    <source>
        <dbReference type="EMBL" id="CAF4504460.1"/>
    </source>
</evidence>
<organism evidence="2 5">
    <name type="scientific">Rotaria magnacalcarata</name>
    <dbReference type="NCBI Taxonomy" id="392030"/>
    <lineage>
        <taxon>Eukaryota</taxon>
        <taxon>Metazoa</taxon>
        <taxon>Spiralia</taxon>
        <taxon>Gnathifera</taxon>
        <taxon>Rotifera</taxon>
        <taxon>Eurotatoria</taxon>
        <taxon>Bdelloidea</taxon>
        <taxon>Philodinida</taxon>
        <taxon>Philodinidae</taxon>
        <taxon>Rotaria</taxon>
    </lineage>
</organism>
<name>A0A8S2XQP2_9BILA</name>
<dbReference type="EMBL" id="CAJOBH010078239">
    <property type="protein sequence ID" value="CAF4504460.1"/>
    <property type="molecule type" value="Genomic_DNA"/>
</dbReference>
<reference evidence="2" key="1">
    <citation type="submission" date="2021-02" db="EMBL/GenBank/DDBJ databases">
        <authorList>
            <person name="Nowell W R."/>
        </authorList>
    </citation>
    <scope>NUCLEOTIDE SEQUENCE</scope>
</reference>
<gene>
    <name evidence="2" type="ORF">BYL167_LOCUS36162</name>
    <name evidence="3" type="ORF">SMN809_LOCUS36807</name>
    <name evidence="4" type="ORF">SMN809_LOCUS47859</name>
</gene>
<feature type="coiled-coil region" evidence="1">
    <location>
        <begin position="2"/>
        <end position="29"/>
    </location>
</feature>
<evidence type="ECO:0000313" key="3">
    <source>
        <dbReference type="EMBL" id="CAF4545668.1"/>
    </source>
</evidence>
<keyword evidence="1" id="KW-0175">Coiled coil</keyword>
<comment type="caution">
    <text evidence="2">The sequence shown here is derived from an EMBL/GenBank/DDBJ whole genome shotgun (WGS) entry which is preliminary data.</text>
</comment>
<proteinExistence type="predicted"/>
<dbReference type="AlphaFoldDB" id="A0A8S2XQP2"/>
<accession>A0A8S2XQP2</accession>